<dbReference type="OrthoDB" id="1495773at2"/>
<reference evidence="1 2" key="1">
    <citation type="submission" date="2018-09" db="EMBL/GenBank/DDBJ databases">
        <title>Genomic Encyclopedia of Archaeal and Bacterial Type Strains, Phase II (KMG-II): from individual species to whole genera.</title>
        <authorList>
            <person name="Goeker M."/>
        </authorList>
    </citation>
    <scope>NUCLEOTIDE SEQUENCE [LARGE SCALE GENOMIC DNA]</scope>
    <source>
        <strain evidence="1 2">DSM 27148</strain>
    </source>
</reference>
<sequence>MADKLSINININGRIYPLKIDRKDEERIRKAAKMINDIVLEYKKKYVNQDAQDFLAMTAFQFVLKNLEMEEQSDESPIVEEIRLLDEQLSEFLSLNE</sequence>
<comment type="caution">
    <text evidence="1">The sequence shown here is derived from an EMBL/GenBank/DDBJ whole genome shotgun (WGS) entry which is preliminary data.</text>
</comment>
<organism evidence="1 2">
    <name type="scientific">Mangrovibacterium diazotrophicum</name>
    <dbReference type="NCBI Taxonomy" id="1261403"/>
    <lineage>
        <taxon>Bacteria</taxon>
        <taxon>Pseudomonadati</taxon>
        <taxon>Bacteroidota</taxon>
        <taxon>Bacteroidia</taxon>
        <taxon>Marinilabiliales</taxon>
        <taxon>Prolixibacteraceae</taxon>
        <taxon>Mangrovibacterium</taxon>
    </lineage>
</organism>
<dbReference type="InterPro" id="IPR036192">
    <property type="entry name" value="Cell_div_ZapA-like_sf"/>
</dbReference>
<keyword evidence="1" id="KW-0131">Cell cycle</keyword>
<dbReference type="AlphaFoldDB" id="A0A419VYM5"/>
<name>A0A419VYM5_9BACT</name>
<dbReference type="GO" id="GO:0051301">
    <property type="term" value="P:cell division"/>
    <property type="evidence" value="ECO:0007669"/>
    <property type="project" value="UniProtKB-KW"/>
</dbReference>
<protein>
    <submittedName>
        <fullName evidence="1">Cell division protein ZapA</fullName>
    </submittedName>
</protein>
<proteinExistence type="predicted"/>
<dbReference type="InterPro" id="IPR007838">
    <property type="entry name" value="Cell_div_ZapA-like"/>
</dbReference>
<accession>A0A419VYM5</accession>
<dbReference type="SUPFAM" id="SSF102829">
    <property type="entry name" value="Cell division protein ZapA-like"/>
    <property type="match status" value="1"/>
</dbReference>
<dbReference type="Proteomes" id="UP000283387">
    <property type="component" value="Unassembled WGS sequence"/>
</dbReference>
<gene>
    <name evidence="1" type="ORF">BC643_3492</name>
</gene>
<dbReference type="Pfam" id="PF05164">
    <property type="entry name" value="ZapA"/>
    <property type="match status" value="1"/>
</dbReference>
<dbReference type="RefSeq" id="WP_120274511.1">
    <property type="nucleotide sequence ID" value="NZ_RAPN01000002.1"/>
</dbReference>
<keyword evidence="2" id="KW-1185">Reference proteome</keyword>
<dbReference type="EMBL" id="RAPN01000002">
    <property type="protein sequence ID" value="RKD88343.1"/>
    <property type="molecule type" value="Genomic_DNA"/>
</dbReference>
<evidence type="ECO:0000313" key="2">
    <source>
        <dbReference type="Proteomes" id="UP000283387"/>
    </source>
</evidence>
<evidence type="ECO:0000313" key="1">
    <source>
        <dbReference type="EMBL" id="RKD88343.1"/>
    </source>
</evidence>
<keyword evidence="1" id="KW-0132">Cell division</keyword>